<comment type="subcellular location">
    <subcellularLocation>
        <location evidence="2">Cytoplasm</location>
    </subcellularLocation>
</comment>
<feature type="compositionally biased region" description="Basic and acidic residues" evidence="11">
    <location>
        <begin position="487"/>
        <end position="497"/>
    </location>
</feature>
<comment type="similarity">
    <text evidence="4">Belongs to the serine/threonine dehydratase family.</text>
</comment>
<dbReference type="Pfam" id="PF26147">
    <property type="entry name" value="AB_HYDROLASE_YMC0-YMC35"/>
    <property type="match status" value="1"/>
</dbReference>
<reference evidence="14 15" key="1">
    <citation type="submission" date="2017-12" db="EMBL/GenBank/DDBJ databases">
        <title>Genome Sequence of a Multidrug-Resistant Candida haemulonii Isolate from a Patient with Chronic Leg Ulcers in Israel.</title>
        <authorList>
            <person name="Chow N.A."/>
            <person name="Gade L."/>
            <person name="Batra D."/>
            <person name="Rowe L.A."/>
            <person name="Ben-Ami R."/>
            <person name="Loparev V.N."/>
            <person name="Litvintseva A.P."/>
        </authorList>
    </citation>
    <scope>NUCLEOTIDE SEQUENCE [LARGE SCALE GENOMIC DNA]</scope>
    <source>
        <strain evidence="14 15">B11899</strain>
    </source>
</reference>
<dbReference type="VEuPathDB" id="FungiDB:CXQ85_000057"/>
<evidence type="ECO:0000259" key="12">
    <source>
        <dbReference type="Pfam" id="PF00291"/>
    </source>
</evidence>
<evidence type="ECO:0000256" key="8">
    <source>
        <dbReference type="ARBA" id="ARBA00022898"/>
    </source>
</evidence>
<dbReference type="GO" id="GO:0030170">
    <property type="term" value="F:pyridoxal phosphate binding"/>
    <property type="evidence" value="ECO:0007669"/>
    <property type="project" value="InterPro"/>
</dbReference>
<evidence type="ECO:0000256" key="2">
    <source>
        <dbReference type="ARBA" id="ARBA00004496"/>
    </source>
</evidence>
<keyword evidence="15" id="KW-1185">Reference proteome</keyword>
<comment type="catalytic activity">
    <reaction evidence="10">
        <text>L-serine = pyruvate + NH4(+)</text>
        <dbReference type="Rhea" id="RHEA:19169"/>
        <dbReference type="ChEBI" id="CHEBI:15361"/>
        <dbReference type="ChEBI" id="CHEBI:28938"/>
        <dbReference type="ChEBI" id="CHEBI:33384"/>
        <dbReference type="EC" id="4.3.1.17"/>
    </reaction>
</comment>
<feature type="compositionally biased region" description="Polar residues" evidence="11">
    <location>
        <begin position="388"/>
        <end position="405"/>
    </location>
</feature>
<dbReference type="EMBL" id="PKFO01000005">
    <property type="protein sequence ID" value="PVH21092.1"/>
    <property type="molecule type" value="Genomic_DNA"/>
</dbReference>
<comment type="caution">
    <text evidence="14">The sequence shown here is derived from an EMBL/GenBank/DDBJ whole genome shotgun (WGS) entry which is preliminary data.</text>
</comment>
<feature type="compositionally biased region" description="Polar residues" evidence="11">
    <location>
        <begin position="499"/>
        <end position="512"/>
    </location>
</feature>
<dbReference type="Pfam" id="PF00291">
    <property type="entry name" value="PALP"/>
    <property type="match status" value="1"/>
</dbReference>
<keyword evidence="8" id="KW-0663">Pyridoxal phosphate</keyword>
<dbReference type="FunFam" id="3.40.50.1100:FF:000040">
    <property type="entry name" value="L-serine dehydratase, putative"/>
    <property type="match status" value="1"/>
</dbReference>
<proteinExistence type="inferred from homology"/>
<dbReference type="OrthoDB" id="5598028at2759"/>
<sequence length="1137" mass="124556">MVLPSIKTNLVDVSQQIKGSCRFLFKNELEQPSGSFKLRGMSQLIATSIEKAKADGQVPHIFSSSGGNAGLASAYASRYHNVPCTVVLPVTSQQVSIDKLESYGAKVVVHGAHWGEADAYLRETVIKEAPSDIYPVYCHPFDNPVLWDGHGQLVDEISEQLTEQKIDPEKVKGIVLSVGGGGLYNGVCEGLRRNPSLSKVPILAMETYQTPAFGEALKAGKVVTLAKLETIVHCLAAPAISKTALDNHKAQKTFARQIDDLEAVGGAIDYYDKIGGLVEPACGAAIATATRRQDLLSVFGDLTEDDVVIFYEQLVAPKWNSSAASLPAEAEEHQNSNTTLDPMNSSEPSLAKPSPASEVHTSASTGDLEGKGKIKSTSPRKRSALSKPLTSKASTTSLVSMSKGNWLSWGPKGRLDSDDDNKDEKKDENDENDDNEGDSGDSNEDNDSNNDEIDDHVSNSNANRKKSWSFWNGGSTASNGSNGSDSNDSKGRKEPEKPSSATNAIVSSTPSIPSKDDLFGGTNESTKEQAAESQDGGDATVTSQPDQSKPEDDAVLYKPHDSAKQFQKINTHKNENLKENIIVPDWRSCLHHQSSHRPRSTPDNLSSVPQSFDIKNWKGFLSHLSSRFGFGNQAQGDEQEETAEGETPQSTKEREFVSISERSYKLYGRSLSKLSHHKSASLPSYSQQYDAGQEQSSKRHKRSSEEDDENEPISITNDASGNLLINNRSPQPSKSSSQQDFNSKAGPSRKIKKILIIGVHGFFPTRMIRPLIGSPTGTSLKFANEAEKAVIRFCVENDLIDSVSIQKIALEKEGKIFDRVEFFFEILKKWERELNEADFIYIASHSQGCVVSIILFAKLIKSGVLKNPNYKRIGLLGMAGINNGPFYGSDKTFFMKAYSAIEHNSLNELFELTKFDSKQSVTYKESMQTIIDANVKICFIGSINDQLVPLYSALASHIFHPNIYRACYIDHSSKTPAFIQKLVSLCCQLQNLGYFDNNVIKEVSTVLAGPLTGGGHSKIYNDGKVYDLAIKFALCTDDLVVPSNTPISTSPENSNTGALIKAPISNQIYVKEYNISKIEKNWPVSDGAITVGHASELRKSGVEEIDELYDSFDRWKPDSKVLKDLKFRLNGIRASKL</sequence>
<feature type="compositionally biased region" description="Acidic residues" evidence="11">
    <location>
        <begin position="429"/>
        <end position="454"/>
    </location>
</feature>
<dbReference type="InterPro" id="IPR036052">
    <property type="entry name" value="TrpB-like_PALP_sf"/>
</dbReference>
<dbReference type="SUPFAM" id="SSF53686">
    <property type="entry name" value="Tryptophan synthase beta subunit-like PLP-dependent enzymes"/>
    <property type="match status" value="1"/>
</dbReference>
<dbReference type="AlphaFoldDB" id="A0A2V1ATK2"/>
<dbReference type="PROSITE" id="PS00165">
    <property type="entry name" value="DEHYDRATASE_SER_THR"/>
    <property type="match status" value="1"/>
</dbReference>
<feature type="compositionally biased region" description="Polar residues" evidence="11">
    <location>
        <begin position="335"/>
        <end position="348"/>
    </location>
</feature>
<keyword evidence="7" id="KW-0963">Cytoplasm</keyword>
<evidence type="ECO:0000256" key="10">
    <source>
        <dbReference type="ARBA" id="ARBA00049406"/>
    </source>
</evidence>
<organism evidence="14 15">
    <name type="scientific">Candidozyma haemuli</name>
    <dbReference type="NCBI Taxonomy" id="45357"/>
    <lineage>
        <taxon>Eukaryota</taxon>
        <taxon>Fungi</taxon>
        <taxon>Dikarya</taxon>
        <taxon>Ascomycota</taxon>
        <taxon>Saccharomycotina</taxon>
        <taxon>Pichiomycetes</taxon>
        <taxon>Metschnikowiaceae</taxon>
        <taxon>Candidozyma</taxon>
    </lineage>
</organism>
<gene>
    <name evidence="14" type="ORF">CXQ85_000057</name>
</gene>
<feature type="region of interest" description="Disordered" evidence="11">
    <location>
        <begin position="677"/>
        <end position="747"/>
    </location>
</feature>
<feature type="compositionally biased region" description="Low complexity" evidence="11">
    <location>
        <begin position="472"/>
        <end position="486"/>
    </location>
</feature>
<evidence type="ECO:0000313" key="15">
    <source>
        <dbReference type="Proteomes" id="UP000244309"/>
    </source>
</evidence>
<dbReference type="GeneID" id="37005390"/>
<evidence type="ECO:0000256" key="4">
    <source>
        <dbReference type="ARBA" id="ARBA00010869"/>
    </source>
</evidence>
<dbReference type="GO" id="GO:0006520">
    <property type="term" value="P:amino acid metabolic process"/>
    <property type="evidence" value="ECO:0007669"/>
    <property type="project" value="InterPro"/>
</dbReference>
<dbReference type="RefSeq" id="XP_025342032.1">
    <property type="nucleotide sequence ID" value="XM_025483817.1"/>
</dbReference>
<evidence type="ECO:0000259" key="13">
    <source>
        <dbReference type="Pfam" id="PF26147"/>
    </source>
</evidence>
<feature type="compositionally biased region" description="Low complexity" evidence="11">
    <location>
        <begin position="729"/>
        <end position="739"/>
    </location>
</feature>
<evidence type="ECO:0000256" key="9">
    <source>
        <dbReference type="ARBA" id="ARBA00023239"/>
    </source>
</evidence>
<dbReference type="Proteomes" id="UP000244309">
    <property type="component" value="Unassembled WGS sequence"/>
</dbReference>
<keyword evidence="9" id="KW-0456">Lyase</keyword>
<dbReference type="PANTHER" id="PTHR47349">
    <property type="entry name" value="CHROMOSOME 8, WHOLE GENOME SHOTGUN SEQUENCE"/>
    <property type="match status" value="1"/>
</dbReference>
<feature type="domain" description="YMC020W-like alpha/beta hydrolase" evidence="13">
    <location>
        <begin position="744"/>
        <end position="1040"/>
    </location>
</feature>
<evidence type="ECO:0000256" key="3">
    <source>
        <dbReference type="ARBA" id="ARBA00004742"/>
    </source>
</evidence>
<evidence type="ECO:0000256" key="6">
    <source>
        <dbReference type="ARBA" id="ARBA00022432"/>
    </source>
</evidence>
<comment type="cofactor">
    <cofactor evidence="1">
        <name>pyridoxal 5'-phosphate</name>
        <dbReference type="ChEBI" id="CHEBI:597326"/>
    </cofactor>
</comment>
<feature type="region of interest" description="Disordered" evidence="11">
    <location>
        <begin position="628"/>
        <end position="657"/>
    </location>
</feature>
<accession>A0A2V1ATK2</accession>
<evidence type="ECO:0000313" key="14">
    <source>
        <dbReference type="EMBL" id="PVH21092.1"/>
    </source>
</evidence>
<dbReference type="EC" id="4.3.1.17" evidence="5"/>
<dbReference type="InterPro" id="IPR001926">
    <property type="entry name" value="TrpB-like_PALP"/>
</dbReference>
<evidence type="ECO:0000256" key="7">
    <source>
        <dbReference type="ARBA" id="ARBA00022490"/>
    </source>
</evidence>
<evidence type="ECO:0000256" key="1">
    <source>
        <dbReference type="ARBA" id="ARBA00001933"/>
    </source>
</evidence>
<dbReference type="GO" id="GO:0003941">
    <property type="term" value="F:L-serine ammonia-lyase activity"/>
    <property type="evidence" value="ECO:0007669"/>
    <property type="project" value="UniProtKB-EC"/>
</dbReference>
<feature type="compositionally biased region" description="Polar residues" evidence="11">
    <location>
        <begin position="685"/>
        <end position="695"/>
    </location>
</feature>
<comment type="pathway">
    <text evidence="3">Carbohydrate biosynthesis; gluconeogenesis.</text>
</comment>
<feature type="region of interest" description="Disordered" evidence="11">
    <location>
        <begin position="325"/>
        <end position="555"/>
    </location>
</feature>
<dbReference type="InterPro" id="IPR058933">
    <property type="entry name" value="YMC020W-like_ab_hydrolase"/>
</dbReference>
<dbReference type="GO" id="GO:0006094">
    <property type="term" value="P:gluconeogenesis"/>
    <property type="evidence" value="ECO:0007669"/>
    <property type="project" value="UniProtKB-KW"/>
</dbReference>
<evidence type="ECO:0000256" key="11">
    <source>
        <dbReference type="SAM" id="MobiDB-lite"/>
    </source>
</evidence>
<protein>
    <recommendedName>
        <fullName evidence="5">L-serine ammonia-lyase</fullName>
        <ecNumber evidence="5">4.3.1.17</ecNumber>
    </recommendedName>
</protein>
<feature type="compositionally biased region" description="Polar residues" evidence="11">
    <location>
        <begin position="713"/>
        <end position="728"/>
    </location>
</feature>
<dbReference type="InterPro" id="IPR000634">
    <property type="entry name" value="Ser/Thr_deHydtase_PyrdxlP-BS"/>
</dbReference>
<dbReference type="GO" id="GO:0005737">
    <property type="term" value="C:cytoplasm"/>
    <property type="evidence" value="ECO:0007669"/>
    <property type="project" value="UniProtKB-SubCell"/>
</dbReference>
<dbReference type="Gene3D" id="3.40.50.1100">
    <property type="match status" value="2"/>
</dbReference>
<evidence type="ECO:0000256" key="5">
    <source>
        <dbReference type="ARBA" id="ARBA00012093"/>
    </source>
</evidence>
<dbReference type="PANTHER" id="PTHR47349:SF1">
    <property type="entry name" value="AER328WP"/>
    <property type="match status" value="1"/>
</dbReference>
<dbReference type="InterPro" id="IPR058934">
    <property type="entry name" value="YMC020W-like"/>
</dbReference>
<name>A0A2V1ATK2_9ASCO</name>
<feature type="domain" description="Tryptophan synthase beta chain-like PALP" evidence="12">
    <location>
        <begin position="10"/>
        <end position="297"/>
    </location>
</feature>
<keyword evidence="6" id="KW-0312">Gluconeogenesis</keyword>